<dbReference type="OrthoDB" id="9805870at2"/>
<dbReference type="SUPFAM" id="SSF110581">
    <property type="entry name" value="Indigoidine synthase A-like"/>
    <property type="match status" value="1"/>
</dbReference>
<dbReference type="InParanoid" id="A0A212QT91"/>
<dbReference type="RefSeq" id="WP_143597533.1">
    <property type="nucleotide sequence ID" value="NZ_FYEK01000022.1"/>
</dbReference>
<dbReference type="EMBL" id="FYEK01000022">
    <property type="protein sequence ID" value="SNB62862.1"/>
    <property type="molecule type" value="Genomic_DNA"/>
</dbReference>
<dbReference type="Proteomes" id="UP000197025">
    <property type="component" value="Unassembled WGS sequence"/>
</dbReference>
<dbReference type="Pfam" id="PF04227">
    <property type="entry name" value="Indigoidine_A"/>
    <property type="match status" value="1"/>
</dbReference>
<keyword evidence="2" id="KW-1185">Reference proteome</keyword>
<dbReference type="InterPro" id="IPR007342">
    <property type="entry name" value="PsuG"/>
</dbReference>
<dbReference type="Gene3D" id="3.40.1790.10">
    <property type="entry name" value="Indigoidine synthase domain"/>
    <property type="match status" value="1"/>
</dbReference>
<reference evidence="2" key="1">
    <citation type="submission" date="2017-06" db="EMBL/GenBank/DDBJ databases">
        <authorList>
            <person name="Varghese N."/>
            <person name="Submissions S."/>
        </authorList>
    </citation>
    <scope>NUCLEOTIDE SEQUENCE [LARGE SCALE GENOMIC DNA]</scope>
    <source>
        <strain evidence="2">JAD2</strain>
    </source>
</reference>
<protein>
    <submittedName>
        <fullName evidence="1">Uncharacterized enzyme involved in pigment biosynthesis</fullName>
    </submittedName>
</protein>
<gene>
    <name evidence="1" type="ORF">SAMN02746019_00006020</name>
</gene>
<organism evidence="1 2">
    <name type="scientific">Thermoflexus hugenholtzii JAD2</name>
    <dbReference type="NCBI Taxonomy" id="877466"/>
    <lineage>
        <taxon>Bacteria</taxon>
        <taxon>Bacillati</taxon>
        <taxon>Chloroflexota</taxon>
        <taxon>Thermoflexia</taxon>
        <taxon>Thermoflexales</taxon>
        <taxon>Thermoflexaceae</taxon>
        <taxon>Thermoflexus</taxon>
    </lineage>
</organism>
<proteinExistence type="predicted"/>
<evidence type="ECO:0000313" key="2">
    <source>
        <dbReference type="Proteomes" id="UP000197025"/>
    </source>
</evidence>
<name>A0A212QT91_9CHLR</name>
<sequence>MNAYFRFGPHVKEARARRQPIVALETVVVAFGLPRPANLSIVSKILQPLVEPGALC</sequence>
<dbReference type="InterPro" id="IPR022830">
    <property type="entry name" value="Indigdn_synthA-like"/>
</dbReference>
<dbReference type="AlphaFoldDB" id="A0A212QT91"/>
<accession>A0A212QT91</accession>
<evidence type="ECO:0000313" key="1">
    <source>
        <dbReference type="EMBL" id="SNB62862.1"/>
    </source>
</evidence>
<dbReference type="GO" id="GO:0004730">
    <property type="term" value="F:pseudouridylate synthase activity"/>
    <property type="evidence" value="ECO:0007669"/>
    <property type="project" value="InterPro"/>
</dbReference>